<accession>A0A0F9G2F8</accession>
<protein>
    <submittedName>
        <fullName evidence="1">Uncharacterized protein</fullName>
    </submittedName>
</protein>
<evidence type="ECO:0000313" key="1">
    <source>
        <dbReference type="EMBL" id="KKL84636.1"/>
    </source>
</evidence>
<dbReference type="AlphaFoldDB" id="A0A0F9G2F8"/>
<reference evidence="1" key="1">
    <citation type="journal article" date="2015" name="Nature">
        <title>Complex archaea that bridge the gap between prokaryotes and eukaryotes.</title>
        <authorList>
            <person name="Spang A."/>
            <person name="Saw J.H."/>
            <person name="Jorgensen S.L."/>
            <person name="Zaremba-Niedzwiedzka K."/>
            <person name="Martijn J."/>
            <person name="Lind A.E."/>
            <person name="van Eijk R."/>
            <person name="Schleper C."/>
            <person name="Guy L."/>
            <person name="Ettema T.J."/>
        </authorList>
    </citation>
    <scope>NUCLEOTIDE SEQUENCE</scope>
</reference>
<dbReference type="EMBL" id="LAZR01021647">
    <property type="protein sequence ID" value="KKL84636.1"/>
    <property type="molecule type" value="Genomic_DNA"/>
</dbReference>
<gene>
    <name evidence="1" type="ORF">LCGC14_1962730</name>
</gene>
<sequence length="139" mass="16001">MGHNVDSRLGRTNTDRGIDYGEERVYIDRDTGIRYGVVPVGDVLQAWNDWKCIDKYYEAEQIGSDRILIIKSPYYTLAAYCSSLASGACFLERPVGDGARAYCFDRYWFEEDVAPYPIFRVSDNSYVKPESEQHDDDEQ</sequence>
<proteinExistence type="predicted"/>
<name>A0A0F9G2F8_9ZZZZ</name>
<comment type="caution">
    <text evidence="1">The sequence shown here is derived from an EMBL/GenBank/DDBJ whole genome shotgun (WGS) entry which is preliminary data.</text>
</comment>
<organism evidence="1">
    <name type="scientific">marine sediment metagenome</name>
    <dbReference type="NCBI Taxonomy" id="412755"/>
    <lineage>
        <taxon>unclassified sequences</taxon>
        <taxon>metagenomes</taxon>
        <taxon>ecological metagenomes</taxon>
    </lineage>
</organism>